<dbReference type="PANTHER" id="PTHR43081:SF1">
    <property type="entry name" value="ADENYLATE CYCLASE, TERMINAL-DIFFERENTIATION SPECIFIC"/>
    <property type="match status" value="1"/>
</dbReference>
<dbReference type="InterPro" id="IPR029787">
    <property type="entry name" value="Nucleotide_cyclase"/>
</dbReference>
<feature type="domain" description="HAMP" evidence="5">
    <location>
        <begin position="277"/>
        <end position="330"/>
    </location>
</feature>
<dbReference type="CDD" id="cd00130">
    <property type="entry name" value="PAS"/>
    <property type="match status" value="1"/>
</dbReference>
<dbReference type="InterPro" id="IPR035965">
    <property type="entry name" value="PAS-like_dom_sf"/>
</dbReference>
<evidence type="ECO:0000313" key="7">
    <source>
        <dbReference type="Proteomes" id="UP001595615"/>
    </source>
</evidence>
<dbReference type="InterPro" id="IPR000700">
    <property type="entry name" value="PAS-assoc_C"/>
</dbReference>
<dbReference type="Pfam" id="PF00989">
    <property type="entry name" value="PAS"/>
    <property type="match status" value="1"/>
</dbReference>
<dbReference type="EMBL" id="JBHRXV010000004">
    <property type="protein sequence ID" value="MFC3712003.1"/>
    <property type="molecule type" value="Genomic_DNA"/>
</dbReference>
<dbReference type="PROSITE" id="PS50112">
    <property type="entry name" value="PAS"/>
    <property type="match status" value="1"/>
</dbReference>
<reference evidence="7" key="1">
    <citation type="journal article" date="2019" name="Int. J. Syst. Evol. Microbiol.">
        <title>The Global Catalogue of Microorganisms (GCM) 10K type strain sequencing project: providing services to taxonomists for standard genome sequencing and annotation.</title>
        <authorList>
            <consortium name="The Broad Institute Genomics Platform"/>
            <consortium name="The Broad Institute Genome Sequencing Center for Infectious Disease"/>
            <person name="Wu L."/>
            <person name="Ma J."/>
        </authorList>
    </citation>
    <scope>NUCLEOTIDE SEQUENCE [LARGE SCALE GENOMIC DNA]</scope>
    <source>
        <strain evidence="7">KCTC 42644</strain>
    </source>
</reference>
<dbReference type="Proteomes" id="UP001595615">
    <property type="component" value="Unassembled WGS sequence"/>
</dbReference>
<feature type="domain" description="PAC" evidence="3">
    <location>
        <begin position="564"/>
        <end position="616"/>
    </location>
</feature>
<accession>A0ABV7X9U9</accession>
<dbReference type="InterPro" id="IPR003660">
    <property type="entry name" value="HAMP_dom"/>
</dbReference>
<organism evidence="6 7">
    <name type="scientific">Sphingoaurantiacus capsulatus</name>
    <dbReference type="NCBI Taxonomy" id="1771310"/>
    <lineage>
        <taxon>Bacteria</taxon>
        <taxon>Pseudomonadati</taxon>
        <taxon>Pseudomonadota</taxon>
        <taxon>Alphaproteobacteria</taxon>
        <taxon>Sphingomonadales</taxon>
        <taxon>Sphingosinicellaceae</taxon>
        <taxon>Sphingoaurantiacus</taxon>
    </lineage>
</organism>
<feature type="transmembrane region" description="Helical" evidence="1">
    <location>
        <begin position="253"/>
        <end position="276"/>
    </location>
</feature>
<dbReference type="RefSeq" id="WP_380858054.1">
    <property type="nucleotide sequence ID" value="NZ_JBHRXV010000004.1"/>
</dbReference>
<evidence type="ECO:0000259" key="4">
    <source>
        <dbReference type="PROSITE" id="PS50125"/>
    </source>
</evidence>
<feature type="transmembrane region" description="Helical" evidence="1">
    <location>
        <begin position="21"/>
        <end position="46"/>
    </location>
</feature>
<feature type="transmembrane region" description="Helical" evidence="1">
    <location>
        <begin position="122"/>
        <end position="143"/>
    </location>
</feature>
<dbReference type="SUPFAM" id="SSF55785">
    <property type="entry name" value="PYP-like sensor domain (PAS domain)"/>
    <property type="match status" value="1"/>
</dbReference>
<dbReference type="SMART" id="SM00044">
    <property type="entry name" value="CYCc"/>
    <property type="match status" value="1"/>
</dbReference>
<dbReference type="NCBIfam" id="TIGR00229">
    <property type="entry name" value="sensory_box"/>
    <property type="match status" value="1"/>
</dbReference>
<dbReference type="Gene3D" id="6.10.340.10">
    <property type="match status" value="1"/>
</dbReference>
<evidence type="ECO:0000256" key="1">
    <source>
        <dbReference type="SAM" id="Phobius"/>
    </source>
</evidence>
<keyword evidence="1" id="KW-0812">Transmembrane</keyword>
<feature type="domain" description="Guanylate cyclase" evidence="4">
    <location>
        <begin position="642"/>
        <end position="774"/>
    </location>
</feature>
<keyword evidence="7" id="KW-1185">Reference proteome</keyword>
<dbReference type="Pfam" id="PF00211">
    <property type="entry name" value="Guanylate_cyc"/>
    <property type="match status" value="1"/>
</dbReference>
<keyword evidence="1" id="KW-1133">Transmembrane helix</keyword>
<evidence type="ECO:0000313" key="6">
    <source>
        <dbReference type="EMBL" id="MFC3712003.1"/>
    </source>
</evidence>
<dbReference type="PROSITE" id="PS50885">
    <property type="entry name" value="HAMP"/>
    <property type="match status" value="1"/>
</dbReference>
<dbReference type="Gene3D" id="3.30.450.20">
    <property type="entry name" value="PAS domain"/>
    <property type="match status" value="1"/>
</dbReference>
<protein>
    <submittedName>
        <fullName evidence="6">Adenylate/guanylate cyclase domain-containing protein</fullName>
    </submittedName>
</protein>
<feature type="transmembrane region" description="Helical" evidence="1">
    <location>
        <begin position="52"/>
        <end position="72"/>
    </location>
</feature>
<dbReference type="PROSITE" id="PS50113">
    <property type="entry name" value="PAC"/>
    <property type="match status" value="1"/>
</dbReference>
<dbReference type="Pfam" id="PF01590">
    <property type="entry name" value="GAF"/>
    <property type="match status" value="1"/>
</dbReference>
<gene>
    <name evidence="6" type="ORF">ACFOMD_05440</name>
</gene>
<evidence type="ECO:0000259" key="3">
    <source>
        <dbReference type="PROSITE" id="PS50113"/>
    </source>
</evidence>
<name>A0ABV7X9U9_9SPHN</name>
<dbReference type="SMART" id="SM00091">
    <property type="entry name" value="PAS"/>
    <property type="match status" value="1"/>
</dbReference>
<feature type="transmembrane region" description="Helical" evidence="1">
    <location>
        <begin position="211"/>
        <end position="233"/>
    </location>
</feature>
<dbReference type="InterPro" id="IPR001054">
    <property type="entry name" value="A/G_cyclase"/>
</dbReference>
<evidence type="ECO:0000259" key="2">
    <source>
        <dbReference type="PROSITE" id="PS50112"/>
    </source>
</evidence>
<dbReference type="PANTHER" id="PTHR43081">
    <property type="entry name" value="ADENYLATE CYCLASE, TERMINAL-DIFFERENTIATION SPECIFIC-RELATED"/>
    <property type="match status" value="1"/>
</dbReference>
<dbReference type="InterPro" id="IPR029016">
    <property type="entry name" value="GAF-like_dom_sf"/>
</dbReference>
<dbReference type="InterPro" id="IPR003018">
    <property type="entry name" value="GAF"/>
</dbReference>
<dbReference type="SMART" id="SM00065">
    <property type="entry name" value="GAF"/>
    <property type="match status" value="1"/>
</dbReference>
<dbReference type="InterPro" id="IPR000014">
    <property type="entry name" value="PAS"/>
</dbReference>
<dbReference type="SMART" id="SM00304">
    <property type="entry name" value="HAMP"/>
    <property type="match status" value="1"/>
</dbReference>
<dbReference type="PROSITE" id="PS50125">
    <property type="entry name" value="GUANYLATE_CYCLASE_2"/>
    <property type="match status" value="1"/>
</dbReference>
<comment type="caution">
    <text evidence="6">The sequence shown here is derived from an EMBL/GenBank/DDBJ whole genome shotgun (WGS) entry which is preliminary data.</text>
</comment>
<feature type="transmembrane region" description="Helical" evidence="1">
    <location>
        <begin position="149"/>
        <end position="175"/>
    </location>
</feature>
<dbReference type="SUPFAM" id="SSF55073">
    <property type="entry name" value="Nucleotide cyclase"/>
    <property type="match status" value="1"/>
</dbReference>
<dbReference type="Gene3D" id="3.30.450.40">
    <property type="match status" value="1"/>
</dbReference>
<sequence>MASVELTRDAAPAAGDSGRALFWRMVVVYHLASLAAVVVTLLLVFLGLEFTGWQWACMFIMLAPGIAFYTSLDVVVIRRHLKPIGDALAYVDRGETPPGLIAIDGVVRALNLPFMSALRVTLLHGPAATFAASMALVLSNLVLDGNFALWQIVTFAATVLFFASPTHAIFEYFVVSRDVEPIIGRLTRAAGGAIPAAEQHRLIAVRLKTKLLYLAIFVTSLPLLFFAASFLFKLDRLLISRGVTVDAAGMMPLYVWIGGVMLLCMAGSVIMAVLTANEVSRSAARMIDAMREVEGGRLDEAQLDVISTDEYADLYRGFSLMLASLREEQRILEISHDLVGELKLDLLIARIMKATAELLGAERSTLFVHDAKNDELFSVYAAGVEMREIRIPSTQGIAGSVFASGASENIDDPYADPRFSPEVDRQTGFRTESILCVPISNKAGVRIGVAQVLNKRGGAFTSRDEARLRAFSAQIAVCLENAQLFDDVLSMKNYNESILKSTSNGIVTLDADGRIVTANDAALAVLAAQRDGLVGAPANDVFAGVNRWVAERLEKTQATGETSLAVDAQIERTAGGTASVNLTAMPLIDAAEQRIGSMLVLEDITSEKRVRSTMARYMSKEVADQLLAGGESELGGKDQKVSVMFSDVRSFTTISEALGARDTVTMLNEYFTEMVDVIFQHGGILDKYIGDAIMALFGAPFNGPQDADNALAVANQMMVKLAELNERRAVVGRAAIDIGIGISTGEVIVGNIGSAKRMEYTVIGDNVNLASRLEGATKQYGVKILLSESTVRELTQPALLREIDVIRVKGKDRPVAVYESLGFRDEAAIGDLLGEYGAGLAAYRARDWKAAAKRFEAALKLMPGDRPSAMYLDRARAYAAAPPAPDWDGVWTLTSK</sequence>
<feature type="domain" description="PAS" evidence="2">
    <location>
        <begin position="491"/>
        <end position="535"/>
    </location>
</feature>
<keyword evidence="1" id="KW-0472">Membrane</keyword>
<dbReference type="InterPro" id="IPR050697">
    <property type="entry name" value="Adenylyl/Guanylyl_Cyclase_3/4"/>
</dbReference>
<dbReference type="CDD" id="cd07302">
    <property type="entry name" value="CHD"/>
    <property type="match status" value="1"/>
</dbReference>
<proteinExistence type="predicted"/>
<dbReference type="InterPro" id="IPR013767">
    <property type="entry name" value="PAS_fold"/>
</dbReference>
<evidence type="ECO:0000259" key="5">
    <source>
        <dbReference type="PROSITE" id="PS50885"/>
    </source>
</evidence>
<dbReference type="Gene3D" id="3.30.70.1230">
    <property type="entry name" value="Nucleotide cyclase"/>
    <property type="match status" value="1"/>
</dbReference>
<dbReference type="SUPFAM" id="SSF55781">
    <property type="entry name" value="GAF domain-like"/>
    <property type="match status" value="1"/>
</dbReference>